<comment type="caution">
    <text evidence="1">The sequence shown here is derived from an EMBL/GenBank/DDBJ whole genome shotgun (WGS) entry which is preliminary data.</text>
</comment>
<evidence type="ECO:0000313" key="2">
    <source>
        <dbReference type="Proteomes" id="UP001066276"/>
    </source>
</evidence>
<dbReference type="Proteomes" id="UP001066276">
    <property type="component" value="Chromosome 12"/>
</dbReference>
<dbReference type="AlphaFoldDB" id="A0AAV7KW81"/>
<organism evidence="1 2">
    <name type="scientific">Pleurodeles waltl</name>
    <name type="common">Iberian ribbed newt</name>
    <dbReference type="NCBI Taxonomy" id="8319"/>
    <lineage>
        <taxon>Eukaryota</taxon>
        <taxon>Metazoa</taxon>
        <taxon>Chordata</taxon>
        <taxon>Craniata</taxon>
        <taxon>Vertebrata</taxon>
        <taxon>Euteleostomi</taxon>
        <taxon>Amphibia</taxon>
        <taxon>Batrachia</taxon>
        <taxon>Caudata</taxon>
        <taxon>Salamandroidea</taxon>
        <taxon>Salamandridae</taxon>
        <taxon>Pleurodelinae</taxon>
        <taxon>Pleurodeles</taxon>
    </lineage>
</organism>
<sequence length="93" mass="10736">MPAGRCRPLKPGARYIQARYIQTRFIQARYIQARYIQARYIQARFIQARYIQARYIQACYGVGGAQALGFTRGLSGPRGFLGHQTNPKEVRWV</sequence>
<reference evidence="1" key="1">
    <citation type="journal article" date="2022" name="bioRxiv">
        <title>Sequencing and chromosome-scale assembly of the giantPleurodeles waltlgenome.</title>
        <authorList>
            <person name="Brown T."/>
            <person name="Elewa A."/>
            <person name="Iarovenko S."/>
            <person name="Subramanian E."/>
            <person name="Araus A.J."/>
            <person name="Petzold A."/>
            <person name="Susuki M."/>
            <person name="Suzuki K.-i.T."/>
            <person name="Hayashi T."/>
            <person name="Toyoda A."/>
            <person name="Oliveira C."/>
            <person name="Osipova E."/>
            <person name="Leigh N.D."/>
            <person name="Simon A."/>
            <person name="Yun M.H."/>
        </authorList>
    </citation>
    <scope>NUCLEOTIDE SEQUENCE</scope>
    <source>
        <strain evidence="1">20211129_DDA</strain>
        <tissue evidence="1">Liver</tissue>
    </source>
</reference>
<dbReference type="EMBL" id="JANPWB010000016">
    <property type="protein sequence ID" value="KAJ1079910.1"/>
    <property type="molecule type" value="Genomic_DNA"/>
</dbReference>
<name>A0AAV7KW81_PLEWA</name>
<accession>A0AAV7KW81</accession>
<gene>
    <name evidence="1" type="ORF">NDU88_000134</name>
</gene>
<evidence type="ECO:0000313" key="1">
    <source>
        <dbReference type="EMBL" id="KAJ1079910.1"/>
    </source>
</evidence>
<proteinExistence type="predicted"/>
<keyword evidence="2" id="KW-1185">Reference proteome</keyword>
<protein>
    <submittedName>
        <fullName evidence="1">Uncharacterized protein</fullName>
    </submittedName>
</protein>